<comment type="function">
    <text evidence="1 10">Controls the rotational direction of flagella during chemotaxis.</text>
</comment>
<dbReference type="PANTHER" id="PTHR35091">
    <property type="entry name" value="FLAGELLAR PROTEIN FLIL"/>
    <property type="match status" value="1"/>
</dbReference>
<evidence type="ECO:0000256" key="1">
    <source>
        <dbReference type="ARBA" id="ARBA00002254"/>
    </source>
</evidence>
<keyword evidence="12" id="KW-0966">Cell projection</keyword>
<evidence type="ECO:0000256" key="2">
    <source>
        <dbReference type="ARBA" id="ARBA00004162"/>
    </source>
</evidence>
<keyword evidence="5 10" id="KW-0145">Chemotaxis</keyword>
<evidence type="ECO:0000256" key="4">
    <source>
        <dbReference type="ARBA" id="ARBA00022475"/>
    </source>
</evidence>
<keyword evidence="12" id="KW-0282">Flagellum</keyword>
<feature type="signal peptide" evidence="11">
    <location>
        <begin position="1"/>
        <end position="24"/>
    </location>
</feature>
<evidence type="ECO:0000256" key="3">
    <source>
        <dbReference type="ARBA" id="ARBA00008281"/>
    </source>
</evidence>
<evidence type="ECO:0000313" key="13">
    <source>
        <dbReference type="Proteomes" id="UP000189431"/>
    </source>
</evidence>
<gene>
    <name evidence="12" type="ORF">BZJ21_14535</name>
</gene>
<sequence>MSKRQPLLMVLLSLLLWVSTAVQAQEEGSNGSQAKYSYFSLEPEITTNYVTEGPRLGFIKVKVELMVDDPKWVSELEYHSPLIRDVIIETLAQQTASKIKSLSGREAIRKACLEKVNALLLAETNRRMLADLLFTKYLYQ</sequence>
<evidence type="ECO:0000256" key="10">
    <source>
        <dbReference type="RuleBase" id="RU364125"/>
    </source>
</evidence>
<feature type="chain" id="PRO_5045814994" description="Flagellar protein FliL" evidence="11">
    <location>
        <begin position="25"/>
        <end position="140"/>
    </location>
</feature>
<keyword evidence="13" id="KW-1185">Reference proteome</keyword>
<comment type="caution">
    <text evidence="12">The sequence shown here is derived from an EMBL/GenBank/DDBJ whole genome shotgun (WGS) entry which is preliminary data.</text>
</comment>
<organism evidence="12 13">
    <name type="scientific">Salinivibrio costicola subsp. alcaliphilus</name>
    <dbReference type="NCBI Taxonomy" id="272773"/>
    <lineage>
        <taxon>Bacteria</taxon>
        <taxon>Pseudomonadati</taxon>
        <taxon>Pseudomonadota</taxon>
        <taxon>Gammaproteobacteria</taxon>
        <taxon>Vibrionales</taxon>
        <taxon>Vibrionaceae</taxon>
        <taxon>Salinivibrio</taxon>
    </lineage>
</organism>
<keyword evidence="12" id="KW-0969">Cilium</keyword>
<keyword evidence="6" id="KW-0812">Transmembrane</keyword>
<accession>A0ABX3KLZ4</accession>
<dbReference type="Pfam" id="PF03748">
    <property type="entry name" value="FliL"/>
    <property type="match status" value="1"/>
</dbReference>
<evidence type="ECO:0000256" key="8">
    <source>
        <dbReference type="ARBA" id="ARBA00022989"/>
    </source>
</evidence>
<keyword evidence="11" id="KW-0732">Signal</keyword>
<comment type="subcellular location">
    <subcellularLocation>
        <location evidence="10">Cell inner membrane</location>
    </subcellularLocation>
    <subcellularLocation>
        <location evidence="2">Cell membrane</location>
        <topology evidence="2">Single-pass membrane protein</topology>
    </subcellularLocation>
</comment>
<keyword evidence="7 10" id="KW-0283">Flagellar rotation</keyword>
<keyword evidence="8" id="KW-1133">Transmembrane helix</keyword>
<evidence type="ECO:0000256" key="11">
    <source>
        <dbReference type="SAM" id="SignalP"/>
    </source>
</evidence>
<evidence type="ECO:0000256" key="9">
    <source>
        <dbReference type="ARBA" id="ARBA00023136"/>
    </source>
</evidence>
<reference evidence="13" key="1">
    <citation type="submission" date="2017-01" db="EMBL/GenBank/DDBJ databases">
        <title>Draft genome of the species Salinivibrio costicola subsp. alcaliphilus.</title>
        <authorList>
            <person name="Lopez-Hermoso C."/>
            <person name="De La Haba R."/>
            <person name="Sanchez-Porro C."/>
            <person name="Ventosa A."/>
        </authorList>
    </citation>
    <scope>NUCLEOTIDE SEQUENCE [LARGE SCALE GENOMIC DNA]</scope>
    <source>
        <strain evidence="13">CBH448</strain>
    </source>
</reference>
<dbReference type="PANTHER" id="PTHR35091:SF5">
    <property type="entry name" value="FLAGELLAR PROTEIN FLIL"/>
    <property type="match status" value="1"/>
</dbReference>
<dbReference type="Proteomes" id="UP000189431">
    <property type="component" value="Unassembled WGS sequence"/>
</dbReference>
<evidence type="ECO:0000313" key="12">
    <source>
        <dbReference type="EMBL" id="OOF32730.1"/>
    </source>
</evidence>
<evidence type="ECO:0000256" key="7">
    <source>
        <dbReference type="ARBA" id="ARBA00022779"/>
    </source>
</evidence>
<dbReference type="RefSeq" id="WP_077670169.1">
    <property type="nucleotide sequence ID" value="NZ_MUFR01000063.1"/>
</dbReference>
<keyword evidence="9 10" id="KW-0472">Membrane</keyword>
<evidence type="ECO:0000256" key="5">
    <source>
        <dbReference type="ARBA" id="ARBA00022500"/>
    </source>
</evidence>
<proteinExistence type="inferred from homology"/>
<keyword evidence="4" id="KW-1003">Cell membrane</keyword>
<dbReference type="EMBL" id="MUFR01000063">
    <property type="protein sequence ID" value="OOF32730.1"/>
    <property type="molecule type" value="Genomic_DNA"/>
</dbReference>
<keyword evidence="10" id="KW-0997">Cell inner membrane</keyword>
<evidence type="ECO:0000256" key="6">
    <source>
        <dbReference type="ARBA" id="ARBA00022692"/>
    </source>
</evidence>
<protein>
    <recommendedName>
        <fullName evidence="10">Flagellar protein FliL</fullName>
    </recommendedName>
</protein>
<dbReference type="InterPro" id="IPR005503">
    <property type="entry name" value="FliL"/>
</dbReference>
<comment type="similarity">
    <text evidence="3 10">Belongs to the FliL family.</text>
</comment>
<name>A0ABX3KLZ4_SALCS</name>